<evidence type="ECO:0000256" key="9">
    <source>
        <dbReference type="ARBA" id="ARBA00022692"/>
    </source>
</evidence>
<evidence type="ECO:0000313" key="20">
    <source>
        <dbReference type="EMBL" id="MBC3294702.1"/>
    </source>
</evidence>
<evidence type="ECO:0000259" key="19">
    <source>
        <dbReference type="PROSITE" id="PS50887"/>
    </source>
</evidence>
<organism evidence="20">
    <name type="scientific">Pseudomonas tritici</name>
    <dbReference type="NCBI Taxonomy" id="2745518"/>
    <lineage>
        <taxon>Bacteria</taxon>
        <taxon>Pseudomonadati</taxon>
        <taxon>Pseudomonadota</taxon>
        <taxon>Gammaproteobacteria</taxon>
        <taxon>Pseudomonadales</taxon>
        <taxon>Pseudomonadaceae</taxon>
        <taxon>Pseudomonas</taxon>
    </lineage>
</organism>
<dbReference type="PANTHER" id="PTHR45138:SF16">
    <property type="entry name" value="DIGUANYLATE CYCLASE DGCQ-RELATED"/>
    <property type="match status" value="1"/>
</dbReference>
<dbReference type="Pfam" id="PF00990">
    <property type="entry name" value="GGDEF"/>
    <property type="match status" value="1"/>
</dbReference>
<dbReference type="Pfam" id="PF17151">
    <property type="entry name" value="CHASE7"/>
    <property type="match status" value="1"/>
</dbReference>
<evidence type="ECO:0000256" key="16">
    <source>
        <dbReference type="ARBA" id="ARBA00031311"/>
    </source>
</evidence>
<keyword evidence="15 18" id="KW-0472">Membrane</keyword>
<reference evidence="20" key="1">
    <citation type="journal article" date="2020" name="Microorganisms">
        <title>Reliable Identification of Environmental Pseudomonas Isolates Using the rpoD Gene.</title>
        <authorList>
            <consortium name="The Broad Institute Genome Sequencing Platform"/>
            <person name="Girard L."/>
            <person name="Lood C."/>
            <person name="Rokni-Zadeh H."/>
            <person name="van Noort V."/>
            <person name="Lavigne R."/>
            <person name="De Mot R."/>
        </authorList>
    </citation>
    <scope>NUCLEOTIDE SEQUENCE [LARGE SCALE GENOMIC DNA]</scope>
    <source>
        <strain evidence="20">SWRI145</strain>
    </source>
</reference>
<comment type="pathway">
    <text evidence="3">Glycan metabolism; bacterial cellulose biosynthesis.</text>
</comment>
<evidence type="ECO:0000256" key="1">
    <source>
        <dbReference type="ARBA" id="ARBA00001946"/>
    </source>
</evidence>
<dbReference type="InterPro" id="IPR033416">
    <property type="entry name" value="CHASE7"/>
</dbReference>
<evidence type="ECO:0000256" key="17">
    <source>
        <dbReference type="ARBA" id="ARBA00045634"/>
    </source>
</evidence>
<dbReference type="PROSITE" id="PS50887">
    <property type="entry name" value="GGDEF"/>
    <property type="match status" value="1"/>
</dbReference>
<sequence>MQRDTFVIKKNLLERLRHHPGQIVNACFLVVLIFSTILTWREVVVLEDAYISSQQNHLQNVANSLDRQLQYSVNKLLFFRQSMGDALQTPLALRVLHDAVLSFNHLRDKPFWQLDIEQRRALPINGVSDGMVERTTLLTRDDQRLGGELSAALEVGYLLRLAVSRANNKEKRITYVSRAGFFVSTEPAALNNSIVSRYYTLVTRPWFTHQNDRDNRERAVRWFMAPASALQNERLITASVPVYQDNYWYGVLAMDFTLPTMTQLLMDAVDQRKDGEYQLYDNRFNLIATSEENADSVIQFDAQELAQIAQAVENDTQGGLRLSTRFISWERLEHFDGVVLRVHSLKDGVRGEFGSISIALASLWALFTATLLISWLVIRRMVSNMFTLQNSLQWQAWHDPLTRLNNRRALFDRAQALAEECRQQQLPFSVIQLDLDHFKSINDRFGHQAGDKVLSHTARLITHALRSSDVAGRVGGEEFCVVLPGATAEQAAGVAERIRVSINRKEILVKKGTTARVSASLGVSSTEENANFDFEQLQSIADARLYLAKQQGRNQIVCRGPDKK</sequence>
<dbReference type="NCBIfam" id="TIGR00254">
    <property type="entry name" value="GGDEF"/>
    <property type="match status" value="1"/>
</dbReference>
<evidence type="ECO:0000256" key="11">
    <source>
        <dbReference type="ARBA" id="ARBA00022741"/>
    </source>
</evidence>
<feature type="transmembrane region" description="Helical" evidence="18">
    <location>
        <begin position="21"/>
        <end position="40"/>
    </location>
</feature>
<comment type="cofactor">
    <cofactor evidence="1">
        <name>Mg(2+)</name>
        <dbReference type="ChEBI" id="CHEBI:18420"/>
    </cofactor>
</comment>
<evidence type="ECO:0000256" key="13">
    <source>
        <dbReference type="ARBA" id="ARBA00022916"/>
    </source>
</evidence>
<dbReference type="FunFam" id="3.30.70.270:FF:000001">
    <property type="entry name" value="Diguanylate cyclase domain protein"/>
    <property type="match status" value="1"/>
</dbReference>
<accession>A0A8H9YVL8</accession>
<protein>
    <recommendedName>
        <fullName evidence="5">diguanylate cyclase</fullName>
        <ecNumber evidence="5">2.7.7.65</ecNumber>
    </recommendedName>
    <alternativeName>
        <fullName evidence="16">Cellulose synthesis regulatory protein</fullName>
    </alternativeName>
</protein>
<keyword evidence="8" id="KW-0808">Transferase</keyword>
<evidence type="ECO:0000256" key="4">
    <source>
        <dbReference type="ARBA" id="ARBA00011738"/>
    </source>
</evidence>
<keyword evidence="10" id="KW-0479">Metal-binding</keyword>
<gene>
    <name evidence="20" type="primary">yedQ</name>
    <name evidence="20" type="ORF">HU722_24560</name>
</gene>
<dbReference type="PANTHER" id="PTHR45138">
    <property type="entry name" value="REGULATORY COMPONENTS OF SENSORY TRANSDUCTION SYSTEM"/>
    <property type="match status" value="1"/>
</dbReference>
<feature type="transmembrane region" description="Helical" evidence="18">
    <location>
        <begin position="353"/>
        <end position="378"/>
    </location>
</feature>
<dbReference type="NCBIfam" id="NF011955">
    <property type="entry name" value="PRK15426.1"/>
    <property type="match status" value="1"/>
</dbReference>
<keyword evidence="14 18" id="KW-1133">Transmembrane helix</keyword>
<evidence type="ECO:0000256" key="6">
    <source>
        <dbReference type="ARBA" id="ARBA00022475"/>
    </source>
</evidence>
<dbReference type="AlphaFoldDB" id="A0A8H9YVL8"/>
<evidence type="ECO:0000256" key="8">
    <source>
        <dbReference type="ARBA" id="ARBA00022679"/>
    </source>
</evidence>
<comment type="subunit">
    <text evidence="4">Homodimer.</text>
</comment>
<keyword evidence="7" id="KW-0997">Cell inner membrane</keyword>
<evidence type="ECO:0000256" key="10">
    <source>
        <dbReference type="ARBA" id="ARBA00022723"/>
    </source>
</evidence>
<dbReference type="SMART" id="SM00267">
    <property type="entry name" value="GGDEF"/>
    <property type="match status" value="1"/>
</dbReference>
<dbReference type="GO" id="GO:1902201">
    <property type="term" value="P:negative regulation of bacterial-type flagellum-dependent cell motility"/>
    <property type="evidence" value="ECO:0007669"/>
    <property type="project" value="TreeGrafter"/>
</dbReference>
<evidence type="ECO:0000256" key="3">
    <source>
        <dbReference type="ARBA" id="ARBA00005186"/>
    </source>
</evidence>
<comment type="caution">
    <text evidence="20">The sequence shown here is derived from an EMBL/GenBank/DDBJ whole genome shotgun (WGS) entry which is preliminary data.</text>
</comment>
<dbReference type="Gene3D" id="3.30.70.270">
    <property type="match status" value="1"/>
</dbReference>
<evidence type="ECO:0000256" key="12">
    <source>
        <dbReference type="ARBA" id="ARBA00022842"/>
    </source>
</evidence>
<dbReference type="InterPro" id="IPR000160">
    <property type="entry name" value="GGDEF_dom"/>
</dbReference>
<dbReference type="UniPathway" id="UPA00694"/>
<comment type="subcellular location">
    <subcellularLocation>
        <location evidence="2">Cell inner membrane</location>
        <topology evidence="2">Multi-pass membrane protein</topology>
    </subcellularLocation>
</comment>
<dbReference type="GO" id="GO:0000166">
    <property type="term" value="F:nucleotide binding"/>
    <property type="evidence" value="ECO:0007669"/>
    <property type="project" value="UniProtKB-KW"/>
</dbReference>
<keyword evidence="13" id="KW-0135">Cellulose biosynthesis</keyword>
<dbReference type="GO" id="GO:0052621">
    <property type="term" value="F:diguanylate cyclase activity"/>
    <property type="evidence" value="ECO:0007669"/>
    <property type="project" value="UniProtKB-EC"/>
</dbReference>
<dbReference type="UniPathway" id="UPA00599"/>
<keyword evidence="11" id="KW-0547">Nucleotide-binding</keyword>
<proteinExistence type="predicted"/>
<dbReference type="InterPro" id="IPR043128">
    <property type="entry name" value="Rev_trsase/Diguanyl_cyclase"/>
</dbReference>
<keyword evidence="9 18" id="KW-0812">Transmembrane</keyword>
<dbReference type="SUPFAM" id="SSF55073">
    <property type="entry name" value="Nucleotide cyclase"/>
    <property type="match status" value="1"/>
</dbReference>
<evidence type="ECO:0000256" key="5">
    <source>
        <dbReference type="ARBA" id="ARBA00012528"/>
    </source>
</evidence>
<dbReference type="GO" id="GO:0043709">
    <property type="term" value="P:cell adhesion involved in single-species biofilm formation"/>
    <property type="evidence" value="ECO:0007669"/>
    <property type="project" value="TreeGrafter"/>
</dbReference>
<name>A0A8H9YVL8_9PSED</name>
<keyword evidence="6" id="KW-1003">Cell membrane</keyword>
<dbReference type="CDD" id="cd01949">
    <property type="entry name" value="GGDEF"/>
    <property type="match status" value="1"/>
</dbReference>
<dbReference type="EC" id="2.7.7.65" evidence="5"/>
<evidence type="ECO:0000256" key="2">
    <source>
        <dbReference type="ARBA" id="ARBA00004429"/>
    </source>
</evidence>
<dbReference type="GO" id="GO:0005886">
    <property type="term" value="C:plasma membrane"/>
    <property type="evidence" value="ECO:0007669"/>
    <property type="project" value="UniProtKB-SubCell"/>
</dbReference>
<evidence type="ECO:0000256" key="7">
    <source>
        <dbReference type="ARBA" id="ARBA00022519"/>
    </source>
</evidence>
<dbReference type="GO" id="GO:0046872">
    <property type="term" value="F:metal ion binding"/>
    <property type="evidence" value="ECO:0007669"/>
    <property type="project" value="UniProtKB-KW"/>
</dbReference>
<evidence type="ECO:0000256" key="15">
    <source>
        <dbReference type="ARBA" id="ARBA00023136"/>
    </source>
</evidence>
<dbReference type="EMBL" id="JABWQF010000016">
    <property type="protein sequence ID" value="MBC3294702.1"/>
    <property type="molecule type" value="Genomic_DNA"/>
</dbReference>
<dbReference type="InterPro" id="IPR029787">
    <property type="entry name" value="Nucleotide_cyclase"/>
</dbReference>
<evidence type="ECO:0000256" key="14">
    <source>
        <dbReference type="ARBA" id="ARBA00022989"/>
    </source>
</evidence>
<feature type="domain" description="GGDEF" evidence="19">
    <location>
        <begin position="426"/>
        <end position="561"/>
    </location>
</feature>
<dbReference type="GO" id="GO:0030244">
    <property type="term" value="P:cellulose biosynthetic process"/>
    <property type="evidence" value="ECO:0007669"/>
    <property type="project" value="UniProtKB-KW"/>
</dbReference>
<keyword evidence="12" id="KW-0460">Magnesium</keyword>
<dbReference type="InterPro" id="IPR050469">
    <property type="entry name" value="Diguanylate_Cyclase"/>
</dbReference>
<evidence type="ECO:0000256" key="18">
    <source>
        <dbReference type="SAM" id="Phobius"/>
    </source>
</evidence>
<comment type="function">
    <text evidence="17">Catalyzes the synthesis of cyclic-di-GMP (c-di-GMP) via the condensation of 2 GTP molecules. Cyclic-di-GMP is a second messenger which controls cell surface-associated traits in bacteria. Involved in the regulation of cellulose production.</text>
</comment>